<dbReference type="RefSeq" id="WP_247591208.1">
    <property type="nucleotide sequence ID" value="NZ_JAIVFG010000074.1"/>
</dbReference>
<dbReference type="AlphaFoldDB" id="A0AAW5ZV66"/>
<dbReference type="Proteomes" id="UP001144050">
    <property type="component" value="Unassembled WGS sequence"/>
</dbReference>
<accession>A0AAW5ZV66</accession>
<protein>
    <submittedName>
        <fullName evidence="1">Uncharacterized protein</fullName>
    </submittedName>
</protein>
<reference evidence="1" key="1">
    <citation type="submission" date="2021-09" db="EMBL/GenBank/DDBJ databases">
        <title>Genomic analysis of Ralstonia spp.</title>
        <authorList>
            <person name="Aburjaile F."/>
            <person name="Ariute J.C."/>
            <person name="Pais A.K.L."/>
            <person name="Albuquerque G.M.R."/>
            <person name="Silva A.M.F."/>
            <person name="Brenig B."/>
            <person name="Azevedo V."/>
            <person name="Matiuzzi M."/>
            <person name="Ramos R."/>
            <person name="Goes-Neto A."/>
            <person name="Soares S."/>
            <person name="Iseppon A.M.B."/>
            <person name="Souza E."/>
            <person name="Gama M."/>
        </authorList>
    </citation>
    <scope>NUCLEOTIDE SEQUENCE</scope>
    <source>
        <strain evidence="1">CCRMRs91</strain>
    </source>
</reference>
<proteinExistence type="predicted"/>
<dbReference type="EMBL" id="JAIVFG010000074">
    <property type="protein sequence ID" value="MDB0573858.1"/>
    <property type="molecule type" value="Genomic_DNA"/>
</dbReference>
<name>A0AAW5ZV66_RALSL</name>
<evidence type="ECO:0000313" key="2">
    <source>
        <dbReference type="Proteomes" id="UP001144050"/>
    </source>
</evidence>
<gene>
    <name evidence="1" type="ORF">LBW59_24245</name>
</gene>
<organism evidence="1 2">
    <name type="scientific">Ralstonia solanacearum</name>
    <name type="common">Pseudomonas solanacearum</name>
    <dbReference type="NCBI Taxonomy" id="305"/>
    <lineage>
        <taxon>Bacteria</taxon>
        <taxon>Pseudomonadati</taxon>
        <taxon>Pseudomonadota</taxon>
        <taxon>Betaproteobacteria</taxon>
        <taxon>Burkholderiales</taxon>
        <taxon>Burkholderiaceae</taxon>
        <taxon>Ralstonia</taxon>
        <taxon>Ralstonia solanacearum species complex</taxon>
    </lineage>
</organism>
<evidence type="ECO:0000313" key="1">
    <source>
        <dbReference type="EMBL" id="MDB0573858.1"/>
    </source>
</evidence>
<sequence length="366" mass="41503">MKISLQALLQHLVLKGADAARSAPAEHGTPAPTSIRLKPATKYFLDCQASALNTSIQSLVATILDGVAEMTVDNTSGTLRTIRERFFYLFQSHELDLPGIVSVMKAHGFTLSALDNPSRLLDLLDQKSIQHLAQTFFVRPEWISGARDSIVEIGLDVRWYKNVHATARRLLKYADMGLRPHVMFLRRERADFDSARADDDAGNVAREPVGVVVRLHRTTDDGVSFTVYEVWQFERWNYWRCREQLKLLIAFCDQAHRLISYSGYELSDEDIEALRTGRVMPVAAMEKIHQVSWYPDDYACIRDKVTKEIEDWPLVQKAYESGQYDRLINEALYGQPEAPSWSWDGHVTPANSLAAATDTTDVKDEN</sequence>
<comment type="caution">
    <text evidence="1">The sequence shown here is derived from an EMBL/GenBank/DDBJ whole genome shotgun (WGS) entry which is preliminary data.</text>
</comment>